<evidence type="ECO:0000313" key="8">
    <source>
        <dbReference type="EMBL" id="VFU07915.1"/>
    </source>
</evidence>
<dbReference type="OrthoDB" id="9763644at2"/>
<name>A0A4U8YWY0_METTU</name>
<dbReference type="InterPro" id="IPR004968">
    <property type="entry name" value="DNA_primase/NTPase_C"/>
</dbReference>
<feature type="compositionally biased region" description="Pro residues" evidence="6">
    <location>
        <begin position="18"/>
        <end position="30"/>
    </location>
</feature>
<evidence type="ECO:0000256" key="1">
    <source>
        <dbReference type="ARBA" id="ARBA00022741"/>
    </source>
</evidence>
<evidence type="ECO:0000256" key="5">
    <source>
        <dbReference type="SAM" id="Coils"/>
    </source>
</evidence>
<keyword evidence="2" id="KW-0378">Hydrolase</keyword>
<dbReference type="SUPFAM" id="SSF52540">
    <property type="entry name" value="P-loop containing nucleoside triphosphate hydrolases"/>
    <property type="match status" value="1"/>
</dbReference>
<dbReference type="Pfam" id="PF08706">
    <property type="entry name" value="D5_N"/>
    <property type="match status" value="1"/>
</dbReference>
<dbReference type="Gene3D" id="3.40.50.300">
    <property type="entry name" value="P-loop containing nucleotide triphosphate hydrolases"/>
    <property type="match status" value="1"/>
</dbReference>
<evidence type="ECO:0000256" key="3">
    <source>
        <dbReference type="ARBA" id="ARBA00022806"/>
    </source>
</evidence>
<feature type="region of interest" description="Disordered" evidence="6">
    <location>
        <begin position="1"/>
        <end position="48"/>
    </location>
</feature>
<dbReference type="PANTHER" id="PTHR35372:SF2">
    <property type="entry name" value="SF3 HELICASE DOMAIN-CONTAINING PROTEIN"/>
    <property type="match status" value="1"/>
</dbReference>
<organism evidence="8 9">
    <name type="scientific">Methylocella tundrae</name>
    <dbReference type="NCBI Taxonomy" id="227605"/>
    <lineage>
        <taxon>Bacteria</taxon>
        <taxon>Pseudomonadati</taxon>
        <taxon>Pseudomonadota</taxon>
        <taxon>Alphaproteobacteria</taxon>
        <taxon>Hyphomicrobiales</taxon>
        <taxon>Beijerinckiaceae</taxon>
        <taxon>Methylocella</taxon>
    </lineage>
</organism>
<dbReference type="GO" id="GO:0016787">
    <property type="term" value="F:hydrolase activity"/>
    <property type="evidence" value="ECO:0007669"/>
    <property type="project" value="UniProtKB-KW"/>
</dbReference>
<protein>
    <recommendedName>
        <fullName evidence="7">SF3 helicase domain-containing protein</fullName>
    </recommendedName>
</protein>
<dbReference type="InterPro" id="IPR027417">
    <property type="entry name" value="P-loop_NTPase"/>
</dbReference>
<reference evidence="8 9" key="1">
    <citation type="submission" date="2019-03" db="EMBL/GenBank/DDBJ databases">
        <authorList>
            <person name="Kox A.R. M."/>
        </authorList>
    </citation>
    <scope>NUCLEOTIDE SEQUENCE [LARGE SCALE GENOMIC DNA]</scope>
    <source>
        <strain evidence="8">MTUNDRAET4 annotated genome</strain>
    </source>
</reference>
<dbReference type="Proteomes" id="UP000294360">
    <property type="component" value="Chromosome"/>
</dbReference>
<dbReference type="AlphaFoldDB" id="A0A4U8YWY0"/>
<dbReference type="Pfam" id="PF03288">
    <property type="entry name" value="Pox_D5"/>
    <property type="match status" value="1"/>
</dbReference>
<dbReference type="RefSeq" id="WP_134487568.1">
    <property type="nucleotide sequence ID" value="NZ_LR536450.1"/>
</dbReference>
<evidence type="ECO:0000256" key="6">
    <source>
        <dbReference type="SAM" id="MobiDB-lite"/>
    </source>
</evidence>
<dbReference type="GO" id="GO:0004386">
    <property type="term" value="F:helicase activity"/>
    <property type="evidence" value="ECO:0007669"/>
    <property type="project" value="UniProtKB-KW"/>
</dbReference>
<dbReference type="NCBIfam" id="TIGR01613">
    <property type="entry name" value="primase_Cterm"/>
    <property type="match status" value="1"/>
</dbReference>
<dbReference type="SMART" id="SM00885">
    <property type="entry name" value="D5_N"/>
    <property type="match status" value="1"/>
</dbReference>
<accession>A0A4U8YWY0</accession>
<dbReference type="InterPro" id="IPR014818">
    <property type="entry name" value="Phage/plasmid_primase_P4_C"/>
</dbReference>
<keyword evidence="1" id="KW-0547">Nucleotide-binding</keyword>
<evidence type="ECO:0000259" key="7">
    <source>
        <dbReference type="PROSITE" id="PS51206"/>
    </source>
</evidence>
<dbReference type="InterPro" id="IPR051620">
    <property type="entry name" value="ORF904-like_C"/>
</dbReference>
<gene>
    <name evidence="8" type="ORF">MTUNDRAET4_1022</name>
</gene>
<sequence>MTPEQAALIASMVEGAPPREPLAAPAPPPLDHSDEIDDGTELGPSDSDARQVDAGALIRCCELDHSDTDNGKRLLAHFGSELRVLKQGDAKTPSYAAWVGTHWDIDCGNLYAHAVAQKLGGRIGLEADVMAQTPFEEKIIAEADQADDDLAALEKRKAEWSDEDVARARVLKRLVDEGDAARDALKKRKIARRKFAVSSKNKSRIEAMMICAAPFCAVEPDDFNKNPFLFSTRKHTLEFVREKDLECPDPDVERMKVRLDVRDGHRREDMLTRFVPLAYKPKAECPRWLAFLDEFLPDASVREFVQTFSGLGLIGRTVQLLVFHYGSGANGKSVFLETLMRVLGPLAVGLPAESITGQGDRSAGGASPDLARLYGARALRVLELPADKPLHEDLVKKLTGGEKIPVRTLFKGYFEFTPIFSCHMSGNGYPRIDGTDNGIWRRMAVVHWPVTIPEEKRREFEDVLADFAPEYPGILNWLIEGATRFIESGLHMPDSVRAATAEYRSEMDPISDFIADCVSEAPGQYLTARTMYEAYVSWSMANAKKPIFETKFGRVMKTKFERTKTGVRRYLNCQLHDVPYRPDAEPPQPRLGIKDRKNPHERFGNRRAESAGDCRATWILCLNAHGY</sequence>
<keyword evidence="4" id="KW-0067">ATP-binding</keyword>
<dbReference type="GO" id="GO:0005524">
    <property type="term" value="F:ATP binding"/>
    <property type="evidence" value="ECO:0007669"/>
    <property type="project" value="UniProtKB-KW"/>
</dbReference>
<feature type="coiled-coil region" evidence="5">
    <location>
        <begin position="136"/>
        <end position="163"/>
    </location>
</feature>
<keyword evidence="5" id="KW-0175">Coiled coil</keyword>
<keyword evidence="3" id="KW-0347">Helicase</keyword>
<dbReference type="PROSITE" id="PS51206">
    <property type="entry name" value="SF3_HELICASE_1"/>
    <property type="match status" value="1"/>
</dbReference>
<feature type="compositionally biased region" description="Basic and acidic residues" evidence="6">
    <location>
        <begin position="592"/>
        <end position="605"/>
    </location>
</feature>
<dbReference type="KEGG" id="mtun:MTUNDRAET4_1022"/>
<evidence type="ECO:0000313" key="9">
    <source>
        <dbReference type="Proteomes" id="UP000294360"/>
    </source>
</evidence>
<proteinExistence type="predicted"/>
<evidence type="ECO:0000256" key="4">
    <source>
        <dbReference type="ARBA" id="ARBA00022840"/>
    </source>
</evidence>
<dbReference type="PANTHER" id="PTHR35372">
    <property type="entry name" value="ATP BINDING PROTEIN-RELATED"/>
    <property type="match status" value="1"/>
</dbReference>
<dbReference type="EMBL" id="LR536450">
    <property type="protein sequence ID" value="VFU07915.1"/>
    <property type="molecule type" value="Genomic_DNA"/>
</dbReference>
<dbReference type="InterPro" id="IPR014015">
    <property type="entry name" value="Helicase_SF3_DNA-vir"/>
</dbReference>
<evidence type="ECO:0000256" key="2">
    <source>
        <dbReference type="ARBA" id="ARBA00022801"/>
    </source>
</evidence>
<dbReference type="InterPro" id="IPR006500">
    <property type="entry name" value="Helicase_put_C_phage/plasmid"/>
</dbReference>
<feature type="domain" description="SF3 helicase" evidence="7">
    <location>
        <begin position="300"/>
        <end position="461"/>
    </location>
</feature>
<feature type="region of interest" description="Disordered" evidence="6">
    <location>
        <begin position="580"/>
        <end position="605"/>
    </location>
</feature>